<feature type="transmembrane region" description="Helical" evidence="5">
    <location>
        <begin position="453"/>
        <end position="477"/>
    </location>
</feature>
<dbReference type="PROSITE" id="PS00021">
    <property type="entry name" value="KRINGLE_1"/>
    <property type="match status" value="1"/>
</dbReference>
<evidence type="ECO:0000256" key="3">
    <source>
        <dbReference type="ARBA" id="ARBA00023157"/>
    </source>
</evidence>
<dbReference type="SMART" id="SM00130">
    <property type="entry name" value="KR"/>
    <property type="match status" value="1"/>
</dbReference>
<dbReference type="InterPro" id="IPR018056">
    <property type="entry name" value="Kringle_CS"/>
</dbReference>
<protein>
    <recommendedName>
        <fullName evidence="11">Kringle domain-containing protein</fullName>
    </recommendedName>
</protein>
<keyword evidence="1" id="KW-0420">Kringle</keyword>
<evidence type="ECO:0008006" key="11">
    <source>
        <dbReference type="Google" id="ProtNLM"/>
    </source>
</evidence>
<keyword evidence="10" id="KW-1185">Reference proteome</keyword>
<dbReference type="GO" id="GO:0004175">
    <property type="term" value="F:endopeptidase activity"/>
    <property type="evidence" value="ECO:0007669"/>
    <property type="project" value="TreeGrafter"/>
</dbReference>
<dbReference type="Gene3D" id="2.40.20.10">
    <property type="entry name" value="Plasminogen Kringle 4"/>
    <property type="match status" value="1"/>
</dbReference>
<dbReference type="CDD" id="cd00108">
    <property type="entry name" value="KR"/>
    <property type="match status" value="1"/>
</dbReference>
<evidence type="ECO:0000313" key="10">
    <source>
        <dbReference type="Proteomes" id="UP000751190"/>
    </source>
</evidence>
<sequence length="489" mass="53645">MAHFCRLALLGLAAVGVRAQQAEQQLEMGSLRSAFVNEDSFQYYSILIPSKSNAIKVKLIPSYGDPDVYLSFTAPEPDDLTATWVMDDVGAEEQVIKRDAVEFCQSEPCILHISVYGYDESEYMIGVYDASTAGVIESECSPGCKQDMIADGVCQQVCKTSACYDDGGDCDKQNCAPGCDEGWVGDEYCDEACFVEACNWDGGDCSENSGCNTGCLPEYINDGECDSECNVAACGFDGDDCFHGATECYGEADGTDYRGSKNHTKSGKECQAWDAQFPQQHTRTHLNYPEGGLGGHNFCRNPDGEAMPWCYTTDMEERWEYCNVGQPWQHCKQNEIPRAVQVSGGKKCLTPTTPPSGPLPTFEARCGSGDNHGDVCSRECCNAAKAASAFCANDETHYGRYQEYKMKVAFSQLKFNCTSCEAFHEFFSNAETILQMGGGSKLIRFADSVGFKVLVAAFIIMLLMLCVIAASIARYVWQRRQYSMPESAV</sequence>
<name>A0A8J6CF42_DIALT</name>
<dbReference type="InterPro" id="IPR000001">
    <property type="entry name" value="Kringle"/>
</dbReference>
<dbReference type="Pfam" id="PF00051">
    <property type="entry name" value="Kringle"/>
    <property type="match status" value="1"/>
</dbReference>
<dbReference type="SUPFAM" id="SSF57440">
    <property type="entry name" value="Kringle-like"/>
    <property type="match status" value="1"/>
</dbReference>
<evidence type="ECO:0000256" key="1">
    <source>
        <dbReference type="ARBA" id="ARBA00022572"/>
    </source>
</evidence>
<dbReference type="Gene3D" id="3.30.300.320">
    <property type="match status" value="1"/>
</dbReference>
<evidence type="ECO:0000256" key="2">
    <source>
        <dbReference type="ARBA" id="ARBA00022737"/>
    </source>
</evidence>
<evidence type="ECO:0000259" key="8">
    <source>
        <dbReference type="PROSITE" id="PS50258"/>
    </source>
</evidence>
<dbReference type="Pfam" id="PF00066">
    <property type="entry name" value="Notch"/>
    <property type="match status" value="2"/>
</dbReference>
<feature type="domain" description="LNR" evidence="8">
    <location>
        <begin position="175"/>
        <end position="218"/>
    </location>
</feature>
<dbReference type="PROSITE" id="PS50070">
    <property type="entry name" value="KRINGLE_2"/>
    <property type="match status" value="1"/>
</dbReference>
<proteinExistence type="predicted"/>
<dbReference type="InterPro" id="IPR000800">
    <property type="entry name" value="Notch_dom"/>
</dbReference>
<keyword evidence="2" id="KW-0677">Repeat</keyword>
<dbReference type="GO" id="GO:0005615">
    <property type="term" value="C:extracellular space"/>
    <property type="evidence" value="ECO:0007669"/>
    <property type="project" value="TreeGrafter"/>
</dbReference>
<accession>A0A8J6CF42</accession>
<dbReference type="InterPro" id="IPR038178">
    <property type="entry name" value="Kringle_sf"/>
</dbReference>
<dbReference type="OrthoDB" id="272018at2759"/>
<evidence type="ECO:0000313" key="9">
    <source>
        <dbReference type="EMBL" id="KAG8465248.1"/>
    </source>
</evidence>
<keyword evidence="4" id="KW-0325">Glycoprotein</keyword>
<feature type="signal peptide" evidence="6">
    <location>
        <begin position="1"/>
        <end position="19"/>
    </location>
</feature>
<dbReference type="GO" id="GO:0005102">
    <property type="term" value="F:signaling receptor binding"/>
    <property type="evidence" value="ECO:0007669"/>
    <property type="project" value="TreeGrafter"/>
</dbReference>
<dbReference type="AlphaFoldDB" id="A0A8J6CF42"/>
<dbReference type="InterPro" id="IPR050759">
    <property type="entry name" value="Serine_protease_kringle"/>
</dbReference>
<keyword evidence="5" id="KW-1133">Transmembrane helix</keyword>
<keyword evidence="3" id="KW-1015">Disulfide bond</keyword>
<feature type="domain" description="Kringle" evidence="7">
    <location>
        <begin position="247"/>
        <end position="331"/>
    </location>
</feature>
<keyword evidence="6" id="KW-0732">Signal</keyword>
<feature type="chain" id="PRO_5035222131" description="Kringle domain-containing protein" evidence="6">
    <location>
        <begin position="20"/>
        <end position="489"/>
    </location>
</feature>
<evidence type="ECO:0000256" key="5">
    <source>
        <dbReference type="SAM" id="Phobius"/>
    </source>
</evidence>
<keyword evidence="5" id="KW-0812">Transmembrane</keyword>
<evidence type="ECO:0000256" key="6">
    <source>
        <dbReference type="SAM" id="SignalP"/>
    </source>
</evidence>
<evidence type="ECO:0000256" key="4">
    <source>
        <dbReference type="ARBA" id="ARBA00023180"/>
    </source>
</evidence>
<dbReference type="SMART" id="SM00004">
    <property type="entry name" value="NL"/>
    <property type="match status" value="3"/>
</dbReference>
<dbReference type="PROSITE" id="PS50258">
    <property type="entry name" value="LNR"/>
    <property type="match status" value="1"/>
</dbReference>
<evidence type="ECO:0000259" key="7">
    <source>
        <dbReference type="PROSITE" id="PS50070"/>
    </source>
</evidence>
<gene>
    <name evidence="9" type="ORF">KFE25_012611</name>
</gene>
<dbReference type="PRINTS" id="PR00018">
    <property type="entry name" value="KRINGLE"/>
</dbReference>
<organism evidence="9 10">
    <name type="scientific">Diacronema lutheri</name>
    <name type="common">Unicellular marine alga</name>
    <name type="synonym">Monochrysis lutheri</name>
    <dbReference type="NCBI Taxonomy" id="2081491"/>
    <lineage>
        <taxon>Eukaryota</taxon>
        <taxon>Haptista</taxon>
        <taxon>Haptophyta</taxon>
        <taxon>Pavlovophyceae</taxon>
        <taxon>Pavlovales</taxon>
        <taxon>Pavlovaceae</taxon>
        <taxon>Diacronema</taxon>
    </lineage>
</organism>
<dbReference type="Proteomes" id="UP000751190">
    <property type="component" value="Unassembled WGS sequence"/>
</dbReference>
<reference evidence="9" key="1">
    <citation type="submission" date="2021-05" db="EMBL/GenBank/DDBJ databases">
        <title>The genome of the haptophyte Pavlova lutheri (Diacronema luteri, Pavlovales) - a model for lipid biosynthesis in eukaryotic algae.</title>
        <authorList>
            <person name="Hulatt C.J."/>
            <person name="Posewitz M.C."/>
        </authorList>
    </citation>
    <scope>NUCLEOTIDE SEQUENCE</scope>
    <source>
        <strain evidence="9">NIVA-4/92</strain>
    </source>
</reference>
<keyword evidence="5" id="KW-0472">Membrane</keyword>
<comment type="caution">
    <text evidence="9">The sequence shown here is derived from an EMBL/GenBank/DDBJ whole genome shotgun (WGS) entry which is preliminary data.</text>
</comment>
<dbReference type="EMBL" id="JAGTXO010000011">
    <property type="protein sequence ID" value="KAG8465248.1"/>
    <property type="molecule type" value="Genomic_DNA"/>
</dbReference>
<dbReference type="InterPro" id="IPR013806">
    <property type="entry name" value="Kringle-like"/>
</dbReference>
<dbReference type="PANTHER" id="PTHR24261">
    <property type="entry name" value="PLASMINOGEN-RELATED"/>
    <property type="match status" value="1"/>
</dbReference>
<dbReference type="PANTHER" id="PTHR24261:SF7">
    <property type="entry name" value="KRINGLE DOMAIN-CONTAINING PROTEIN"/>
    <property type="match status" value="1"/>
</dbReference>